<comment type="similarity">
    <text evidence="5">Belongs to the HepT RNase toxin family.</text>
</comment>
<protein>
    <submittedName>
        <fullName evidence="6">Uncharacterized protein</fullName>
    </submittedName>
</protein>
<dbReference type="HOGENOM" id="CLU_1567110_0_0_2"/>
<dbReference type="Gene3D" id="1.20.120.580">
    <property type="entry name" value="bsu32300-like"/>
    <property type="match status" value="1"/>
</dbReference>
<dbReference type="GO" id="GO:0016787">
    <property type="term" value="F:hydrolase activity"/>
    <property type="evidence" value="ECO:0007669"/>
    <property type="project" value="UniProtKB-KW"/>
</dbReference>
<dbReference type="EMBL" id="KE356561">
    <property type="protein sequence ID" value="ERG95205.1"/>
    <property type="molecule type" value="Genomic_DNA"/>
</dbReference>
<dbReference type="NCBIfam" id="NF047751">
    <property type="entry name" value="HepT_toxin"/>
    <property type="match status" value="1"/>
</dbReference>
<dbReference type="PANTHER" id="PTHR33397:SF5">
    <property type="entry name" value="RNASE YUTE-RELATED"/>
    <property type="match status" value="1"/>
</dbReference>
<accession>U1NDX2</accession>
<dbReference type="RefSeq" id="WP_021054685.1">
    <property type="nucleotide sequence ID" value="NZ_KE356561.1"/>
</dbReference>
<organism evidence="6 7">
    <name type="scientific">Haloquadratum walsbyi J07HQW2</name>
    <dbReference type="NCBI Taxonomy" id="1238425"/>
    <lineage>
        <taxon>Archaea</taxon>
        <taxon>Methanobacteriati</taxon>
        <taxon>Methanobacteriota</taxon>
        <taxon>Stenosarchaea group</taxon>
        <taxon>Halobacteria</taxon>
        <taxon>Halobacteriales</taxon>
        <taxon>Haloferacaceae</taxon>
        <taxon>Haloquadratum</taxon>
    </lineage>
</organism>
<name>U1NDX2_9EURY</name>
<dbReference type="GO" id="GO:0110001">
    <property type="term" value="C:toxin-antitoxin complex"/>
    <property type="evidence" value="ECO:0007669"/>
    <property type="project" value="InterPro"/>
</dbReference>
<dbReference type="Proteomes" id="UP000030710">
    <property type="component" value="Unassembled WGS sequence"/>
</dbReference>
<dbReference type="GO" id="GO:0004540">
    <property type="term" value="F:RNA nuclease activity"/>
    <property type="evidence" value="ECO:0007669"/>
    <property type="project" value="InterPro"/>
</dbReference>
<evidence type="ECO:0000313" key="6">
    <source>
        <dbReference type="EMBL" id="ERG95205.1"/>
    </source>
</evidence>
<dbReference type="eggNOG" id="arCOG02108">
    <property type="taxonomic scope" value="Archaea"/>
</dbReference>
<dbReference type="AlphaFoldDB" id="U1NDX2"/>
<dbReference type="Pfam" id="PF01934">
    <property type="entry name" value="HepT-like"/>
    <property type="match status" value="1"/>
</dbReference>
<keyword evidence="1" id="KW-0597">Phosphoprotein</keyword>
<keyword evidence="3" id="KW-0540">Nuclease</keyword>
<keyword evidence="4" id="KW-0378">Hydrolase</keyword>
<sequence>MVDEEVVATKLEQAHEYTNDLAEMRGLPKQEYVSDVVLQRAVERTLMNLIQSCIDLAQHVRAANGISSGETAKEEIQALDELEVISRDTQHKIEEAVGFPKCPRTSARERSTTAWCMRCYTRTSIGSSDSSRRSHSGFGIDGRETWSVLARPDQMYSHAYSMSSVRSSSV</sequence>
<dbReference type="STRING" id="1238425.J07HQW2_01654"/>
<evidence type="ECO:0000256" key="4">
    <source>
        <dbReference type="ARBA" id="ARBA00022801"/>
    </source>
</evidence>
<reference evidence="6 7" key="1">
    <citation type="journal article" date="2013" name="PLoS ONE">
        <title>Assembly-driven community genomics of a hypersaline microbial ecosystem.</title>
        <authorList>
            <person name="Podell S."/>
            <person name="Ugalde J.A."/>
            <person name="Narasingarao P."/>
            <person name="Banfield J.F."/>
            <person name="Heidelberg K.B."/>
            <person name="Allen E.E."/>
        </authorList>
    </citation>
    <scope>NUCLEOTIDE SEQUENCE [LARGE SCALE GENOMIC DNA]</scope>
    <source>
        <strain evidence="7">J07HQW2</strain>
    </source>
</reference>
<evidence type="ECO:0000256" key="3">
    <source>
        <dbReference type="ARBA" id="ARBA00022722"/>
    </source>
</evidence>
<gene>
    <name evidence="6" type="ORF">J07HQW2_01654</name>
</gene>
<dbReference type="InterPro" id="IPR037038">
    <property type="entry name" value="HepT-like_sf"/>
</dbReference>
<evidence type="ECO:0000256" key="5">
    <source>
        <dbReference type="ARBA" id="ARBA00024207"/>
    </source>
</evidence>
<dbReference type="InterPro" id="IPR052379">
    <property type="entry name" value="Type_VII_TA_RNase"/>
</dbReference>
<keyword evidence="2" id="KW-1277">Toxin-antitoxin system</keyword>
<evidence type="ECO:0000256" key="1">
    <source>
        <dbReference type="ARBA" id="ARBA00022553"/>
    </source>
</evidence>
<evidence type="ECO:0000313" key="7">
    <source>
        <dbReference type="Proteomes" id="UP000030710"/>
    </source>
</evidence>
<dbReference type="InterPro" id="IPR008201">
    <property type="entry name" value="HepT-like"/>
</dbReference>
<proteinExistence type="inferred from homology"/>
<evidence type="ECO:0000256" key="2">
    <source>
        <dbReference type="ARBA" id="ARBA00022649"/>
    </source>
</evidence>
<dbReference type="PANTHER" id="PTHR33397">
    <property type="entry name" value="UPF0331 PROTEIN YUTE"/>
    <property type="match status" value="1"/>
</dbReference>